<feature type="compositionally biased region" description="Low complexity" evidence="1">
    <location>
        <begin position="109"/>
        <end position="120"/>
    </location>
</feature>
<organism evidence="2 3">
    <name type="scientific">Sodiomyces alkalinus (strain CBS 110278 / VKM F-3762 / F11)</name>
    <name type="common">Alkaliphilic filamentous fungus</name>
    <dbReference type="NCBI Taxonomy" id="1314773"/>
    <lineage>
        <taxon>Eukaryota</taxon>
        <taxon>Fungi</taxon>
        <taxon>Dikarya</taxon>
        <taxon>Ascomycota</taxon>
        <taxon>Pezizomycotina</taxon>
        <taxon>Sordariomycetes</taxon>
        <taxon>Hypocreomycetidae</taxon>
        <taxon>Glomerellales</taxon>
        <taxon>Plectosphaerellaceae</taxon>
        <taxon>Sodiomyces</taxon>
    </lineage>
</organism>
<evidence type="ECO:0000256" key="1">
    <source>
        <dbReference type="SAM" id="MobiDB-lite"/>
    </source>
</evidence>
<evidence type="ECO:0000313" key="2">
    <source>
        <dbReference type="EMBL" id="ROT36255.1"/>
    </source>
</evidence>
<name>A0A3N2PP15_SODAK</name>
<feature type="region of interest" description="Disordered" evidence="1">
    <location>
        <begin position="147"/>
        <end position="207"/>
    </location>
</feature>
<feature type="compositionally biased region" description="Polar residues" evidence="1">
    <location>
        <begin position="169"/>
        <end position="186"/>
    </location>
</feature>
<feature type="region of interest" description="Disordered" evidence="1">
    <location>
        <begin position="356"/>
        <end position="419"/>
    </location>
</feature>
<protein>
    <submittedName>
        <fullName evidence="2">Uncharacterized protein</fullName>
    </submittedName>
</protein>
<dbReference type="RefSeq" id="XP_028464061.1">
    <property type="nucleotide sequence ID" value="XM_028612427.1"/>
</dbReference>
<feature type="compositionally biased region" description="Low complexity" evidence="1">
    <location>
        <begin position="478"/>
        <end position="490"/>
    </location>
</feature>
<keyword evidence="3" id="KW-1185">Reference proteome</keyword>
<dbReference type="GeneID" id="39580905"/>
<dbReference type="AlphaFoldDB" id="A0A3N2PP15"/>
<sequence length="722" mass="79757">MYEISQREAEKTFRLRYELSRGDIREIRAEFLRQVDFIQTMRLFEEMGLWVRRSKHSSSRFYATTPPSFSRPFSRHTDFSIPLPSDASFRTSPMPHHRHHIQTSPYQNSTSLTSPFASSSSPLGYSTDHASLSPLISTPESLSLLTGQYASSRGPSPLSRKVGEAPFGPQQQMSHQASVRAVNSSPVHPGPPHKSMPGSLHSPDGLPGGHFSRKYWSVDKPLTTSEAPLCRSPIPRPSSLTNMRAMLPPPRKLPFQHSPKKRPGLHATPEDEVGRSGLASAVVTMENLNQQPILSPPTHNPTSAPFMERRLSTSRDVGVHRHDGMRTEVSAFNMREAGPTSAAHPACPQLAATELETTRKADTESREWSRKNEPGIIIEQSFLDSNGAVRSDDRKNKESAPHNKKRQKRTGSPGGAKVQNQLRELESRITAYGPVPDEVKDNWKDLSRLRPRKNAAKTALVSRKQSLGDAGILKTRGIAAQGSRAASGSRLDSPDAINSGGSTSVSRSPKPQQDTKSRDFGVSCNIQDCELDCGTQAIMDMEHTVNLFNADLPCQDHAAHVADATQADEHCVVHLRKHDIATQTISITKDAAIYCSIKKPGIHISSQTDTPTSNADLQTIEDTTTRKTRHSEYDDHALVVGLQLIDEARHLVHERLDGDLDNLERGYEFDMRESTAKMLQSVERLAQENLDNHGPAILNLPFGKMVGNYLKTRQADLTGPAC</sequence>
<dbReference type="EMBL" id="ML119059">
    <property type="protein sequence ID" value="ROT36255.1"/>
    <property type="molecule type" value="Genomic_DNA"/>
</dbReference>
<feature type="region of interest" description="Disordered" evidence="1">
    <location>
        <begin position="225"/>
        <end position="273"/>
    </location>
</feature>
<feature type="compositionally biased region" description="Polar residues" evidence="1">
    <location>
        <begin position="499"/>
        <end position="512"/>
    </location>
</feature>
<dbReference type="Proteomes" id="UP000272025">
    <property type="component" value="Unassembled WGS sequence"/>
</dbReference>
<feature type="compositionally biased region" description="Basic and acidic residues" evidence="1">
    <location>
        <begin position="356"/>
        <end position="373"/>
    </location>
</feature>
<gene>
    <name evidence="2" type="ORF">SODALDRAFT_335332</name>
</gene>
<feature type="compositionally biased region" description="Basic and acidic residues" evidence="1">
    <location>
        <begin position="390"/>
        <end position="401"/>
    </location>
</feature>
<reference evidence="2 3" key="1">
    <citation type="journal article" date="2018" name="Mol. Ecol.">
        <title>The obligate alkalophilic soda-lake fungus Sodiomyces alkalinus has shifted to a protein diet.</title>
        <authorList>
            <person name="Grum-Grzhimaylo A.A."/>
            <person name="Falkoski D.L."/>
            <person name="van den Heuvel J."/>
            <person name="Valero-Jimenez C.A."/>
            <person name="Min B."/>
            <person name="Choi I.G."/>
            <person name="Lipzen A."/>
            <person name="Daum C.G."/>
            <person name="Aanen D.K."/>
            <person name="Tsang A."/>
            <person name="Henrissat B."/>
            <person name="Bilanenko E.N."/>
            <person name="de Vries R.P."/>
            <person name="van Kan J.A.L."/>
            <person name="Grigoriev I.V."/>
            <person name="Debets A.J.M."/>
        </authorList>
    </citation>
    <scope>NUCLEOTIDE SEQUENCE [LARGE SCALE GENOMIC DNA]</scope>
    <source>
        <strain evidence="2 3">F11</strain>
    </source>
</reference>
<feature type="region of interest" description="Disordered" evidence="1">
    <location>
        <begin position="84"/>
        <end position="120"/>
    </location>
</feature>
<proteinExistence type="predicted"/>
<dbReference type="OrthoDB" id="10689965at2759"/>
<accession>A0A3N2PP15</accession>
<evidence type="ECO:0000313" key="3">
    <source>
        <dbReference type="Proteomes" id="UP000272025"/>
    </source>
</evidence>
<feature type="region of interest" description="Disordered" evidence="1">
    <location>
        <begin position="478"/>
        <end position="519"/>
    </location>
</feature>